<dbReference type="HOGENOM" id="CLU_164044_0_0_4"/>
<dbReference type="eggNOG" id="ENOG50330YM">
    <property type="taxonomic scope" value="Bacteria"/>
</dbReference>
<name>B4EGW6_BURCJ</name>
<evidence type="ECO:0000313" key="1">
    <source>
        <dbReference type="EMBL" id="CAR56109.1"/>
    </source>
</evidence>
<gene>
    <name evidence="1" type="ORF">BCAM2251A</name>
</gene>
<organism evidence="1 2">
    <name type="scientific">Burkholderia cenocepacia (strain ATCC BAA-245 / DSM 16553 / LMG 16656 / NCTC 13227 / J2315 / CF5610)</name>
    <name type="common">Burkholderia cepacia (strain J2315)</name>
    <dbReference type="NCBI Taxonomy" id="216591"/>
    <lineage>
        <taxon>Bacteria</taxon>
        <taxon>Pseudomonadati</taxon>
        <taxon>Pseudomonadota</taxon>
        <taxon>Betaproteobacteria</taxon>
        <taxon>Burkholderiales</taxon>
        <taxon>Burkholderiaceae</taxon>
        <taxon>Burkholderia</taxon>
        <taxon>Burkholderia cepacia complex</taxon>
    </lineage>
</organism>
<evidence type="ECO:0000313" key="2">
    <source>
        <dbReference type="Proteomes" id="UP000001035"/>
    </source>
</evidence>
<dbReference type="KEGG" id="bcj:BCAM2251A"/>
<protein>
    <submittedName>
        <fullName evidence="1">Uncharacterized protein</fullName>
    </submittedName>
</protein>
<dbReference type="Proteomes" id="UP000001035">
    <property type="component" value="Chromosome 2"/>
</dbReference>
<keyword evidence="2" id="KW-1185">Reference proteome</keyword>
<dbReference type="RefSeq" id="WP_012493513.1">
    <property type="nucleotide sequence ID" value="NC_011001.1"/>
</dbReference>
<accession>B4EGW6</accession>
<proteinExistence type="predicted"/>
<reference evidence="1 2" key="1">
    <citation type="journal article" date="2009" name="J. Bacteriol.">
        <title>The genome of Burkholderia cenocepacia J2315, an epidemic pathogen of cystic fibrosis patients.</title>
        <authorList>
            <person name="Holden M.T."/>
            <person name="Seth-Smith H.M."/>
            <person name="Crossman L.C."/>
            <person name="Sebaihia M."/>
            <person name="Bentley S.D."/>
            <person name="Cerdeno-Tarraga A.M."/>
            <person name="Thomson N.R."/>
            <person name="Bason N."/>
            <person name="Quail M.A."/>
            <person name="Sharp S."/>
            <person name="Cherevach I."/>
            <person name="Churcher C."/>
            <person name="Goodhead I."/>
            <person name="Hauser H."/>
            <person name="Holroyd N."/>
            <person name="Mungall K."/>
            <person name="Scott P."/>
            <person name="Walker D."/>
            <person name="White B."/>
            <person name="Rose H."/>
            <person name="Iversen P."/>
            <person name="Mil-Homens D."/>
            <person name="Rocha E.P."/>
            <person name="Fialho A.M."/>
            <person name="Baldwin A."/>
            <person name="Dowson C."/>
            <person name="Barrell B.G."/>
            <person name="Govan J.R."/>
            <person name="Vandamme P."/>
            <person name="Hart C.A."/>
            <person name="Mahenthiralingam E."/>
            <person name="Parkhill J."/>
        </authorList>
    </citation>
    <scope>NUCLEOTIDE SEQUENCE [LARGE SCALE GENOMIC DNA]</scope>
    <source>
        <strain evidence="2">ATCC BAA-245 / DSM 16553 / LMG 16656 / NCTC 13227 / J2315 / CF5610</strain>
    </source>
</reference>
<dbReference type="BioCyc" id="BCEN216591:G1G1V-6326-MONOMER"/>
<sequence>MPNEILNSIDSEISKPGFFDFFARLDFDGLLGKRDAASFDDHWMQAFNEVDRLTLVADDKKFLDSIREKAFKLSFRVSGNSDIAGRVSDDVELIAKSMLAGKPDSWPVRVLWSSYKMGTFPLNEDDGDVECG</sequence>
<dbReference type="EMBL" id="AM747721">
    <property type="protein sequence ID" value="CAR56109.1"/>
    <property type="molecule type" value="Genomic_DNA"/>
</dbReference>
<dbReference type="AlphaFoldDB" id="B4EGW6"/>